<dbReference type="GO" id="GO:0008194">
    <property type="term" value="F:UDP-glycosyltransferase activity"/>
    <property type="evidence" value="ECO:0007669"/>
    <property type="project" value="InterPro"/>
</dbReference>
<evidence type="ECO:0000259" key="4">
    <source>
        <dbReference type="Pfam" id="PF06722"/>
    </source>
</evidence>
<dbReference type="Proteomes" id="UP000239415">
    <property type="component" value="Unassembled WGS sequence"/>
</dbReference>
<feature type="domain" description="Erythromycin biosynthesis protein CIII-like N-terminal" evidence="5">
    <location>
        <begin position="22"/>
        <end position="251"/>
    </location>
</feature>
<proteinExistence type="inferred from homology"/>
<dbReference type="FunFam" id="3.40.50.2000:FF:000072">
    <property type="entry name" value="Glycosyl transferase"/>
    <property type="match status" value="1"/>
</dbReference>
<dbReference type="OrthoDB" id="3863369at2"/>
<dbReference type="GO" id="GO:0017000">
    <property type="term" value="P:antibiotic biosynthetic process"/>
    <property type="evidence" value="ECO:0007669"/>
    <property type="project" value="UniProtKB-ARBA"/>
</dbReference>
<evidence type="ECO:0000256" key="2">
    <source>
        <dbReference type="ARBA" id="ARBA00022676"/>
    </source>
</evidence>
<dbReference type="PANTHER" id="PTHR48050">
    <property type="entry name" value="STEROL 3-BETA-GLUCOSYLTRANSFERASE"/>
    <property type="match status" value="1"/>
</dbReference>
<organism evidence="6 7">
    <name type="scientific">Actinoplanes italicus</name>
    <dbReference type="NCBI Taxonomy" id="113567"/>
    <lineage>
        <taxon>Bacteria</taxon>
        <taxon>Bacillati</taxon>
        <taxon>Actinomycetota</taxon>
        <taxon>Actinomycetes</taxon>
        <taxon>Micromonosporales</taxon>
        <taxon>Micromonosporaceae</taxon>
        <taxon>Actinoplanes</taxon>
    </lineage>
</organism>
<evidence type="ECO:0000259" key="5">
    <source>
        <dbReference type="Pfam" id="PF21036"/>
    </source>
</evidence>
<keyword evidence="2 6" id="KW-0328">Glycosyltransferase</keyword>
<comment type="caution">
    <text evidence="6">The sequence shown here is derived from an EMBL/GenBank/DDBJ whole genome shotgun (WGS) entry which is preliminary data.</text>
</comment>
<sequence length="422" mass="44690">MRVLFLTASAKTHLYGMVPLAWALRAAGHDVRVAAATDPSALTADDAARTGLPFVAVGQPVDLGAMARAGAAAGGPRPSSEVGANATQTDYVDRYLNGDPTGELELSATAFRFFCPPEATDDLSDLAVEWGADLIVWDYMMMFGGPAAARRSGAAHARFVYGVDAPVQLRVAWKGDGPDPLEAALTAASGHTFSEEMVLGQWAINNMPPWTWRPDGAEYVDVRPLPFNGPAVVPDWLRHAPDRPRVCLTLGLSTRDVASVGISFDDLFDAVSGLDMEVVATVAGDTADRPAVPDNVRLVEFVPMNALLPTCAAVLHHGGSQTVAAALEYGVPQLVLPSNFGNQRWWGPVAQAEALDKRGAGIHLGDADHLTPEGLRSHLVRIVGDPSFRAGAAVLRDELAVMPTPADAVPMLELLTERQRGG</sequence>
<dbReference type="Pfam" id="PF21036">
    <property type="entry name" value="EryCIII-like_N"/>
    <property type="match status" value="1"/>
</dbReference>
<dbReference type="InterPro" id="IPR002213">
    <property type="entry name" value="UDP_glucos_trans"/>
</dbReference>
<evidence type="ECO:0000256" key="3">
    <source>
        <dbReference type="ARBA" id="ARBA00022679"/>
    </source>
</evidence>
<dbReference type="SUPFAM" id="SSF53756">
    <property type="entry name" value="UDP-Glycosyltransferase/glycogen phosphorylase"/>
    <property type="match status" value="1"/>
</dbReference>
<feature type="domain" description="Erythromycin biosynthesis protein CIII-like C-terminal" evidence="4">
    <location>
        <begin position="267"/>
        <end position="413"/>
    </location>
</feature>
<dbReference type="EMBL" id="PVMZ01000010">
    <property type="protein sequence ID" value="PRX19421.1"/>
    <property type="molecule type" value="Genomic_DNA"/>
</dbReference>
<dbReference type="Gene3D" id="3.40.50.2000">
    <property type="entry name" value="Glycogen Phosphorylase B"/>
    <property type="match status" value="2"/>
</dbReference>
<accession>A0A2T0K8P5</accession>
<dbReference type="RefSeq" id="WP_106322354.1">
    <property type="nucleotide sequence ID" value="NZ_BOMO01000051.1"/>
</dbReference>
<keyword evidence="7" id="KW-1185">Reference proteome</keyword>
<name>A0A2T0K8P5_9ACTN</name>
<gene>
    <name evidence="6" type="ORF">CLV67_110173</name>
</gene>
<dbReference type="InterPro" id="IPR010610">
    <property type="entry name" value="EryCIII-like_C"/>
</dbReference>
<keyword evidence="3 6" id="KW-0808">Transferase</keyword>
<dbReference type="AlphaFoldDB" id="A0A2T0K8P5"/>
<evidence type="ECO:0000313" key="7">
    <source>
        <dbReference type="Proteomes" id="UP000239415"/>
    </source>
</evidence>
<protein>
    <submittedName>
        <fullName evidence="6">L-2-deoxyfucosyltransferase</fullName>
    </submittedName>
</protein>
<dbReference type="InterPro" id="IPR050426">
    <property type="entry name" value="Glycosyltransferase_28"/>
</dbReference>
<dbReference type="PANTHER" id="PTHR48050:SF13">
    <property type="entry name" value="STEROL 3-BETA-GLUCOSYLTRANSFERASE UGT80A2"/>
    <property type="match status" value="1"/>
</dbReference>
<evidence type="ECO:0000313" key="6">
    <source>
        <dbReference type="EMBL" id="PRX19421.1"/>
    </source>
</evidence>
<dbReference type="GO" id="GO:0016758">
    <property type="term" value="F:hexosyltransferase activity"/>
    <property type="evidence" value="ECO:0007669"/>
    <property type="project" value="UniProtKB-ARBA"/>
</dbReference>
<dbReference type="CDD" id="cd03784">
    <property type="entry name" value="GT1_Gtf-like"/>
    <property type="match status" value="1"/>
</dbReference>
<evidence type="ECO:0000256" key="1">
    <source>
        <dbReference type="ARBA" id="ARBA00006962"/>
    </source>
</evidence>
<reference evidence="6 7" key="1">
    <citation type="submission" date="2018-03" db="EMBL/GenBank/DDBJ databases">
        <title>Genomic Encyclopedia of Archaeal and Bacterial Type Strains, Phase II (KMG-II): from individual species to whole genera.</title>
        <authorList>
            <person name="Goeker M."/>
        </authorList>
    </citation>
    <scope>NUCLEOTIDE SEQUENCE [LARGE SCALE GENOMIC DNA]</scope>
    <source>
        <strain evidence="6 7">DSM 43146</strain>
    </source>
</reference>
<comment type="similarity">
    <text evidence="1">Belongs to the glycosyltransferase 28 family.</text>
</comment>
<dbReference type="InterPro" id="IPR048284">
    <property type="entry name" value="EryCIII-like_N"/>
</dbReference>
<dbReference type="Pfam" id="PF06722">
    <property type="entry name" value="EryCIII-like_C"/>
    <property type="match status" value="1"/>
</dbReference>